<dbReference type="Proteomes" id="UP000283509">
    <property type="component" value="Unassembled WGS sequence"/>
</dbReference>
<comment type="similarity">
    <text evidence="5">Belongs to the BI1 family.</text>
</comment>
<dbReference type="InterPro" id="IPR006214">
    <property type="entry name" value="Bax_inhibitor_1-related"/>
</dbReference>
<protein>
    <recommendedName>
        <fullName evidence="8">Protein lifeguard 1</fullName>
    </recommendedName>
</protein>
<evidence type="ECO:0000256" key="4">
    <source>
        <dbReference type="ARBA" id="ARBA00023136"/>
    </source>
</evidence>
<dbReference type="Pfam" id="PF01027">
    <property type="entry name" value="Bax1-I"/>
    <property type="match status" value="1"/>
</dbReference>
<feature type="transmembrane region" description="Helical" evidence="5">
    <location>
        <begin position="89"/>
        <end position="110"/>
    </location>
</feature>
<organism evidence="6 7">
    <name type="scientific">Penaeus vannamei</name>
    <name type="common">Whiteleg shrimp</name>
    <name type="synonym">Litopenaeus vannamei</name>
    <dbReference type="NCBI Taxonomy" id="6689"/>
    <lineage>
        <taxon>Eukaryota</taxon>
        <taxon>Metazoa</taxon>
        <taxon>Ecdysozoa</taxon>
        <taxon>Arthropoda</taxon>
        <taxon>Crustacea</taxon>
        <taxon>Multicrustacea</taxon>
        <taxon>Malacostraca</taxon>
        <taxon>Eumalacostraca</taxon>
        <taxon>Eucarida</taxon>
        <taxon>Decapoda</taxon>
        <taxon>Dendrobranchiata</taxon>
        <taxon>Penaeoidea</taxon>
        <taxon>Penaeidae</taxon>
        <taxon>Penaeus</taxon>
    </lineage>
</organism>
<feature type="transmembrane region" description="Helical" evidence="5">
    <location>
        <begin position="171"/>
        <end position="194"/>
    </location>
</feature>
<evidence type="ECO:0000256" key="5">
    <source>
        <dbReference type="RuleBase" id="RU004379"/>
    </source>
</evidence>
<evidence type="ECO:0000256" key="3">
    <source>
        <dbReference type="ARBA" id="ARBA00022989"/>
    </source>
</evidence>
<feature type="transmembrane region" description="Helical" evidence="5">
    <location>
        <begin position="206"/>
        <end position="228"/>
    </location>
</feature>
<dbReference type="GO" id="GO:0016020">
    <property type="term" value="C:membrane"/>
    <property type="evidence" value="ECO:0007669"/>
    <property type="project" value="UniProtKB-SubCell"/>
</dbReference>
<keyword evidence="7" id="KW-1185">Reference proteome</keyword>
<dbReference type="EMBL" id="QCYY01003424">
    <property type="protein sequence ID" value="ROT63554.1"/>
    <property type="molecule type" value="Genomic_DNA"/>
</dbReference>
<evidence type="ECO:0000256" key="1">
    <source>
        <dbReference type="ARBA" id="ARBA00004141"/>
    </source>
</evidence>
<feature type="transmembrane region" description="Helical" evidence="5">
    <location>
        <begin position="116"/>
        <end position="134"/>
    </location>
</feature>
<feature type="transmembrane region" description="Helical" evidence="5">
    <location>
        <begin position="59"/>
        <end position="77"/>
    </location>
</feature>
<feature type="transmembrane region" description="Helical" evidence="5">
    <location>
        <begin position="146"/>
        <end position="165"/>
    </location>
</feature>
<name>A0A423SH96_PENVA</name>
<dbReference type="PANTHER" id="PTHR23291:SF47">
    <property type="entry name" value="TRANSMEMBRANE BAX INHIBITOR MOTIF CONTAINING 7"/>
    <property type="match status" value="1"/>
</dbReference>
<dbReference type="CDD" id="cd10428">
    <property type="entry name" value="LFG_like"/>
    <property type="match status" value="1"/>
</dbReference>
<dbReference type="OrthoDB" id="7933078at2759"/>
<feature type="transmembrane region" description="Helical" evidence="5">
    <location>
        <begin position="26"/>
        <end position="47"/>
    </location>
</feature>
<comment type="caution">
    <text evidence="6">The sequence shown here is derived from an EMBL/GenBank/DDBJ whole genome shotgun (WGS) entry which is preliminary data.</text>
</comment>
<dbReference type="PANTHER" id="PTHR23291">
    <property type="entry name" value="BAX INHIBITOR-RELATED"/>
    <property type="match status" value="1"/>
</dbReference>
<reference evidence="6 7" key="2">
    <citation type="submission" date="2019-01" db="EMBL/GenBank/DDBJ databases">
        <title>The decoding of complex shrimp genome reveals the adaptation for benthos swimmer, frequently molting mechanism and breeding impact on genome.</title>
        <authorList>
            <person name="Sun Y."/>
            <person name="Gao Y."/>
            <person name="Yu Y."/>
        </authorList>
    </citation>
    <scope>NUCLEOTIDE SEQUENCE [LARGE SCALE GENOMIC DNA]</scope>
    <source>
        <tissue evidence="6">Muscle</tissue>
    </source>
</reference>
<accession>A0A423SH96</accession>
<evidence type="ECO:0000313" key="7">
    <source>
        <dbReference type="Proteomes" id="UP000283509"/>
    </source>
</evidence>
<comment type="subcellular location">
    <subcellularLocation>
        <location evidence="1">Membrane</location>
        <topology evidence="1">Multi-pass membrane protein</topology>
    </subcellularLocation>
</comment>
<sequence>MEDIEAEDATFAFSEKSIRMGFIRKVYAILCTQLLITFGLVAVFVWVPAVNDYALKNQWMLWVAIGLTFTMVIALSCCGNLRRKSPHNYIALFVFTISEAYLLGVVSASYQGKEVAIAIVATAVVTLVLTLFAFQTKYDFTMMGGFVLVSLTVLLIFGILAAIWSNQIVNMVYACLGVLLFSFYLVFDTQLIIGGNHKFAYSPEEYVFAALNLYLDIINLFMYILAIIGGSRD</sequence>
<gene>
    <name evidence="6" type="ORF">C7M84_018555</name>
</gene>
<keyword evidence="3 5" id="KW-1133">Transmembrane helix</keyword>
<dbReference type="AlphaFoldDB" id="A0A423SH96"/>
<evidence type="ECO:0000256" key="2">
    <source>
        <dbReference type="ARBA" id="ARBA00022692"/>
    </source>
</evidence>
<evidence type="ECO:0000313" key="6">
    <source>
        <dbReference type="EMBL" id="ROT63554.1"/>
    </source>
</evidence>
<reference evidence="6 7" key="1">
    <citation type="submission" date="2018-04" db="EMBL/GenBank/DDBJ databases">
        <authorList>
            <person name="Zhang X."/>
            <person name="Yuan J."/>
            <person name="Li F."/>
            <person name="Xiang J."/>
        </authorList>
    </citation>
    <scope>NUCLEOTIDE SEQUENCE [LARGE SCALE GENOMIC DNA]</scope>
    <source>
        <tissue evidence="6">Muscle</tissue>
    </source>
</reference>
<keyword evidence="4 5" id="KW-0472">Membrane</keyword>
<evidence type="ECO:0008006" key="8">
    <source>
        <dbReference type="Google" id="ProtNLM"/>
    </source>
</evidence>
<proteinExistence type="inferred from homology"/>
<keyword evidence="2 5" id="KW-0812">Transmembrane</keyword>